<evidence type="ECO:0000256" key="1">
    <source>
        <dbReference type="SAM" id="MobiDB-lite"/>
    </source>
</evidence>
<keyword evidence="2" id="KW-1133">Transmembrane helix</keyword>
<sequence length="498" mass="55016">MPVNGTIGSFAAAEIEALFADEFVNHVLLLAAFAILVYDHFLTLPPEIRYIWRHPRRPSSLLFLFNRYFSLAANIAVLGFTFLEIPSSQCDTLLTTKKAFQMIQQLVVYLILVLRVYAMFGLNRKLLVGLLSAGVVVLVIAGALDLSQDQSPSPGFHHPFPFTNVSRPIPTNTSSLLELFDFNATLHSNGNGFDPNHSNGQLPAGVKLVQCVAPIFHQSALRLAASWEGMLFLEALIFALTIYRAFTFRRLSGTGKGLEIAPWQSPLMKLLLRDGGWYFLAVVLVNIPNLSMYYVGDPFLAASVSWLSSNLSVVLVARLMLNVHQAARANTYKGDSFGPTDSSDSVVFVSVGPQRRSTVGGARISMREPSTRSKPSALATVRTAEDDFDASSDEMEHDVIPCSHGHGEGWEHERVRGPTPEVRMPELARYMSMRETAQSRQRNWDAEWALAPSSPVSPKFVGTGLKGAESPRTPDAFTPIPERTRRMGSLRSPRLVDR</sequence>
<evidence type="ECO:0000313" key="5">
    <source>
        <dbReference type="Proteomes" id="UP000815677"/>
    </source>
</evidence>
<evidence type="ECO:0000313" key="4">
    <source>
        <dbReference type="EMBL" id="GAT57563.1"/>
    </source>
</evidence>
<accession>A0ABQ0M2T9</accession>
<gene>
    <name evidence="4" type="ORF">MCHLO_14079</name>
</gene>
<feature type="transmembrane region" description="Helical" evidence="2">
    <location>
        <begin position="61"/>
        <end position="82"/>
    </location>
</feature>
<name>A0ABQ0M2T9_MYCCL</name>
<feature type="transmembrane region" description="Helical" evidence="2">
    <location>
        <begin position="102"/>
        <end position="120"/>
    </location>
</feature>
<feature type="transmembrane region" description="Helical" evidence="2">
    <location>
        <begin position="301"/>
        <end position="321"/>
    </location>
</feature>
<dbReference type="EMBL" id="DF849486">
    <property type="protein sequence ID" value="GAT57563.1"/>
    <property type="molecule type" value="Genomic_DNA"/>
</dbReference>
<dbReference type="Pfam" id="PF20151">
    <property type="entry name" value="DUF6533"/>
    <property type="match status" value="1"/>
</dbReference>
<dbReference type="Proteomes" id="UP000815677">
    <property type="component" value="Unassembled WGS sequence"/>
</dbReference>
<keyword evidence="2" id="KW-0812">Transmembrane</keyword>
<feature type="transmembrane region" description="Helical" evidence="2">
    <location>
        <begin position="229"/>
        <end position="246"/>
    </location>
</feature>
<dbReference type="InterPro" id="IPR045340">
    <property type="entry name" value="DUF6533"/>
</dbReference>
<feature type="transmembrane region" description="Helical" evidence="2">
    <location>
        <begin position="23"/>
        <end position="41"/>
    </location>
</feature>
<keyword evidence="2" id="KW-0472">Membrane</keyword>
<organism evidence="4 5">
    <name type="scientific">Mycena chlorophos</name>
    <name type="common">Agaric fungus</name>
    <name type="synonym">Agaricus chlorophos</name>
    <dbReference type="NCBI Taxonomy" id="658473"/>
    <lineage>
        <taxon>Eukaryota</taxon>
        <taxon>Fungi</taxon>
        <taxon>Dikarya</taxon>
        <taxon>Basidiomycota</taxon>
        <taxon>Agaricomycotina</taxon>
        <taxon>Agaricomycetes</taxon>
        <taxon>Agaricomycetidae</taxon>
        <taxon>Agaricales</taxon>
        <taxon>Marasmiineae</taxon>
        <taxon>Mycenaceae</taxon>
        <taxon>Mycena</taxon>
    </lineage>
</organism>
<feature type="transmembrane region" description="Helical" evidence="2">
    <location>
        <begin position="277"/>
        <end position="295"/>
    </location>
</feature>
<feature type="transmembrane region" description="Helical" evidence="2">
    <location>
        <begin position="127"/>
        <end position="144"/>
    </location>
</feature>
<feature type="domain" description="DUF6533" evidence="3">
    <location>
        <begin position="29"/>
        <end position="71"/>
    </location>
</feature>
<keyword evidence="5" id="KW-1185">Reference proteome</keyword>
<feature type="region of interest" description="Disordered" evidence="1">
    <location>
        <begin position="359"/>
        <end position="380"/>
    </location>
</feature>
<proteinExistence type="predicted"/>
<feature type="region of interest" description="Disordered" evidence="1">
    <location>
        <begin position="452"/>
        <end position="498"/>
    </location>
</feature>
<protein>
    <recommendedName>
        <fullName evidence="3">DUF6533 domain-containing protein</fullName>
    </recommendedName>
</protein>
<evidence type="ECO:0000259" key="3">
    <source>
        <dbReference type="Pfam" id="PF20151"/>
    </source>
</evidence>
<reference evidence="4" key="1">
    <citation type="submission" date="2014-09" db="EMBL/GenBank/DDBJ databases">
        <title>Genome sequence of the luminous mushroom Mycena chlorophos for searching fungal bioluminescence genes.</title>
        <authorList>
            <person name="Tanaka Y."/>
            <person name="Kasuga D."/>
            <person name="Oba Y."/>
            <person name="Hase S."/>
            <person name="Sato K."/>
            <person name="Oba Y."/>
            <person name="Sakakibara Y."/>
        </authorList>
    </citation>
    <scope>NUCLEOTIDE SEQUENCE</scope>
</reference>
<evidence type="ECO:0000256" key="2">
    <source>
        <dbReference type="SAM" id="Phobius"/>
    </source>
</evidence>